<dbReference type="PANTHER" id="PTHR24189:SF50">
    <property type="entry name" value="ANKYRIN REPEAT AND SOCS BOX PROTEIN 2"/>
    <property type="match status" value="1"/>
</dbReference>
<sequence>MSQPALSLSLLPAEILDHVCLQLGPSDLVRLMQTSKHLHDAARYHMVLRHTSMGDSFPLIFACVSGDHELARIALEAGASVGPLNLSVKGMGKGEANTKLNRLLSRYSKGAHPEAIVDIDDAYWSLAEAPLPTSSTKWFWSWIMWKQAGFTPLHVAIYCQNNHVAELLLAHGADPVGDFISCCYECCGMRRECPARRIDADSTLQGCRADGCRRYPPLFTAINSGNLGMVDVLLQLGVPLLTAYANGQTELLPAHLQSHADAGVLVARTALHDAVRTGSVEIIDMLIRHRPDDLGACVEAIEPTILGCRPIHALAECPPHAVKDVLAKLIALGADIEACNVAYEASNVEQGSGPELGAQAAPILGFPDFSDGQTRGSVGLSLTPLAYAVWWKLGRVIWETADGSEWKSEGSTEVLVAFKALLDAGANLSSLGTNPRIYKSIDSRTDDPLYGGLQLILEWCAMYEGGLCESLVVRYFGILIERLTQHCGHVSLTPSHLRFLLDGGKTDMRWFRQEAVRELLATPPIEQGTLSDPILNGKADVLRDYIIDWAAELVTEPYRWIDAVARGHEPFLAFRLPYMVYGRRYRMDCIVRELVEGVPLDWTRLPFAPPQFHQFPTHAGQTIPGYFDCHPFYFWHDEATPEEWIKIMTGLQKAAGDRQRRRFPRFQTYINGKAGEWDPQSDIKMLWTALLCFSPFKIQKSIPGRQPGHLTKALYAQDWKFLECVLPLIGHRNISVTDANDFLVLSSQVPIVPKGLRQAIARMAAGIEEKADQLRLDKLMAKGEPASPPEYLYLDQWEGR</sequence>
<evidence type="ECO:0000313" key="6">
    <source>
        <dbReference type="Proteomes" id="UP000294847"/>
    </source>
</evidence>
<reference evidence="5 6" key="1">
    <citation type="journal article" date="2019" name="Mol. Biol. Evol.">
        <title>Blast fungal genomes show frequent chromosomal changes, gene gains and losses, and effector gene turnover.</title>
        <authorList>
            <person name="Gomez Luciano L.B."/>
            <person name="Jason Tsai I."/>
            <person name="Chuma I."/>
            <person name="Tosa Y."/>
            <person name="Chen Y.H."/>
            <person name="Li J.Y."/>
            <person name="Li M.Y."/>
            <person name="Jade Lu M.Y."/>
            <person name="Nakayashiki H."/>
            <person name="Li W.H."/>
        </authorList>
    </citation>
    <scope>NUCLEOTIDE SEQUENCE [LARGE SCALE GENOMIC DNA]</scope>
    <source>
        <strain evidence="5">MZ5-1-6</strain>
    </source>
</reference>
<feature type="repeat" description="ANK" evidence="3">
    <location>
        <begin position="148"/>
        <end position="174"/>
    </location>
</feature>
<keyword evidence="1" id="KW-0677">Repeat</keyword>
<evidence type="ECO:0000313" key="5">
    <source>
        <dbReference type="EMBL" id="QBZ64322.1"/>
    </source>
</evidence>
<protein>
    <recommendedName>
        <fullName evidence="4">F-box domain-containing protein</fullName>
    </recommendedName>
</protein>
<dbReference type="EMBL" id="CP034209">
    <property type="protein sequence ID" value="QBZ64322.1"/>
    <property type="molecule type" value="Genomic_DNA"/>
</dbReference>
<dbReference type="SUPFAM" id="SSF81383">
    <property type="entry name" value="F-box domain"/>
    <property type="match status" value="1"/>
</dbReference>
<dbReference type="PROSITE" id="PS50181">
    <property type="entry name" value="FBOX"/>
    <property type="match status" value="1"/>
</dbReference>
<dbReference type="SMART" id="SM00248">
    <property type="entry name" value="ANK"/>
    <property type="match status" value="6"/>
</dbReference>
<evidence type="ECO:0000259" key="4">
    <source>
        <dbReference type="PROSITE" id="PS50181"/>
    </source>
</evidence>
<evidence type="ECO:0000256" key="2">
    <source>
        <dbReference type="ARBA" id="ARBA00023043"/>
    </source>
</evidence>
<dbReference type="SMART" id="SM00256">
    <property type="entry name" value="FBOX"/>
    <property type="match status" value="1"/>
</dbReference>
<dbReference type="Pfam" id="PF12937">
    <property type="entry name" value="F-box-like"/>
    <property type="match status" value="1"/>
</dbReference>
<dbReference type="Gene3D" id="1.25.40.20">
    <property type="entry name" value="Ankyrin repeat-containing domain"/>
    <property type="match status" value="2"/>
</dbReference>
<dbReference type="SUPFAM" id="SSF48403">
    <property type="entry name" value="Ankyrin repeat"/>
    <property type="match status" value="1"/>
</dbReference>
<evidence type="ECO:0000256" key="3">
    <source>
        <dbReference type="PROSITE-ProRule" id="PRU00023"/>
    </source>
</evidence>
<dbReference type="InterPro" id="IPR036047">
    <property type="entry name" value="F-box-like_dom_sf"/>
</dbReference>
<keyword evidence="2 3" id="KW-0040">ANK repeat</keyword>
<dbReference type="Pfam" id="PF00023">
    <property type="entry name" value="Ank"/>
    <property type="match status" value="2"/>
</dbReference>
<dbReference type="Proteomes" id="UP000294847">
    <property type="component" value="Chromosome 6"/>
</dbReference>
<name>A0A4P7NQ61_PYROR</name>
<dbReference type="InterPro" id="IPR036770">
    <property type="entry name" value="Ankyrin_rpt-contain_sf"/>
</dbReference>
<dbReference type="InterPro" id="IPR001810">
    <property type="entry name" value="F-box_dom"/>
</dbReference>
<dbReference type="PANTHER" id="PTHR24189">
    <property type="entry name" value="MYOTROPHIN"/>
    <property type="match status" value="1"/>
</dbReference>
<dbReference type="AlphaFoldDB" id="A0A4P7NQ61"/>
<evidence type="ECO:0000256" key="1">
    <source>
        <dbReference type="ARBA" id="ARBA00022737"/>
    </source>
</evidence>
<proteinExistence type="predicted"/>
<dbReference type="InterPro" id="IPR050745">
    <property type="entry name" value="Multifunctional_regulatory"/>
</dbReference>
<gene>
    <name evidence="5" type="ORF">PoMZ_06017</name>
</gene>
<dbReference type="CDD" id="cd09917">
    <property type="entry name" value="F-box_SF"/>
    <property type="match status" value="1"/>
</dbReference>
<dbReference type="PROSITE" id="PS50297">
    <property type="entry name" value="ANK_REP_REGION"/>
    <property type="match status" value="1"/>
</dbReference>
<organism evidence="5 6">
    <name type="scientific">Pyricularia oryzae</name>
    <name type="common">Rice blast fungus</name>
    <name type="synonym">Magnaporthe oryzae</name>
    <dbReference type="NCBI Taxonomy" id="318829"/>
    <lineage>
        <taxon>Eukaryota</taxon>
        <taxon>Fungi</taxon>
        <taxon>Dikarya</taxon>
        <taxon>Ascomycota</taxon>
        <taxon>Pezizomycotina</taxon>
        <taxon>Sordariomycetes</taxon>
        <taxon>Sordariomycetidae</taxon>
        <taxon>Magnaporthales</taxon>
        <taxon>Pyriculariaceae</taxon>
        <taxon>Pyricularia</taxon>
    </lineage>
</organism>
<dbReference type="InterPro" id="IPR002110">
    <property type="entry name" value="Ankyrin_rpt"/>
</dbReference>
<accession>A0A4P7NQ61</accession>
<dbReference type="PROSITE" id="PS50088">
    <property type="entry name" value="ANK_REPEAT"/>
    <property type="match status" value="1"/>
</dbReference>
<feature type="domain" description="F-box" evidence="4">
    <location>
        <begin position="5"/>
        <end position="51"/>
    </location>
</feature>